<evidence type="ECO:0000313" key="1">
    <source>
        <dbReference type="EMBL" id="MBD2535854.1"/>
    </source>
</evidence>
<dbReference type="Proteomes" id="UP000623440">
    <property type="component" value="Unassembled WGS sequence"/>
</dbReference>
<gene>
    <name evidence="1" type="ORF">H6G97_43530</name>
</gene>
<keyword evidence="2" id="KW-1185">Reference proteome</keyword>
<protein>
    <submittedName>
        <fullName evidence="1">Uncharacterized protein</fullName>
    </submittedName>
</protein>
<comment type="caution">
    <text evidence="1">The sequence shown here is derived from an EMBL/GenBank/DDBJ whole genome shotgun (WGS) entry which is preliminary data.</text>
</comment>
<sequence length="47" mass="5414">MFRKLGAFDLGKQADQHFSVMIDASNEFPAKLPPDLRDDCWTIRFGK</sequence>
<dbReference type="EMBL" id="JACJSI010000342">
    <property type="protein sequence ID" value="MBD2535854.1"/>
    <property type="molecule type" value="Genomic_DNA"/>
</dbReference>
<name>A0ABR8E2D2_9NOSO</name>
<reference evidence="1 2" key="1">
    <citation type="journal article" date="2020" name="ISME J.">
        <title>Comparative genomics reveals insights into cyanobacterial evolution and habitat adaptation.</title>
        <authorList>
            <person name="Chen M.Y."/>
            <person name="Teng W.K."/>
            <person name="Zhao L."/>
            <person name="Hu C.X."/>
            <person name="Zhou Y.K."/>
            <person name="Han B.P."/>
            <person name="Song L.R."/>
            <person name="Shu W.S."/>
        </authorList>
    </citation>
    <scope>NUCLEOTIDE SEQUENCE [LARGE SCALE GENOMIC DNA]</scope>
    <source>
        <strain evidence="1 2">FACHB-838</strain>
    </source>
</reference>
<proteinExistence type="predicted"/>
<organism evidence="1 2">
    <name type="scientific">Nostoc flagelliforme FACHB-838</name>
    <dbReference type="NCBI Taxonomy" id="2692904"/>
    <lineage>
        <taxon>Bacteria</taxon>
        <taxon>Bacillati</taxon>
        <taxon>Cyanobacteriota</taxon>
        <taxon>Cyanophyceae</taxon>
        <taxon>Nostocales</taxon>
        <taxon>Nostocaceae</taxon>
        <taxon>Nostoc</taxon>
    </lineage>
</organism>
<evidence type="ECO:0000313" key="2">
    <source>
        <dbReference type="Proteomes" id="UP000623440"/>
    </source>
</evidence>
<accession>A0ABR8E2D2</accession>